<keyword evidence="1" id="KW-0472">Membrane</keyword>
<dbReference type="EMBL" id="FPHE01000135">
    <property type="protein sequence ID" value="SFV64681.1"/>
    <property type="molecule type" value="Genomic_DNA"/>
</dbReference>
<evidence type="ECO:0000313" key="2">
    <source>
        <dbReference type="EMBL" id="SFV64681.1"/>
    </source>
</evidence>
<feature type="transmembrane region" description="Helical" evidence="1">
    <location>
        <begin position="12"/>
        <end position="32"/>
    </location>
</feature>
<dbReference type="AlphaFoldDB" id="A0A1W1CG61"/>
<reference evidence="2" key="1">
    <citation type="submission" date="2016-10" db="EMBL/GenBank/DDBJ databases">
        <authorList>
            <person name="de Groot N.N."/>
        </authorList>
    </citation>
    <scope>NUCLEOTIDE SEQUENCE</scope>
</reference>
<accession>A0A1W1CG61</accession>
<organism evidence="2">
    <name type="scientific">hydrothermal vent metagenome</name>
    <dbReference type="NCBI Taxonomy" id="652676"/>
    <lineage>
        <taxon>unclassified sequences</taxon>
        <taxon>metagenomes</taxon>
        <taxon>ecological metagenomes</taxon>
    </lineage>
</organism>
<dbReference type="GO" id="GO:0016020">
    <property type="term" value="C:membrane"/>
    <property type="evidence" value="ECO:0007669"/>
    <property type="project" value="InterPro"/>
</dbReference>
<sequence>MSALIFAIVQLLHSIISLYIWVVIISAILSFVQLDPRNPIVEILNRLTQPAFSFVRQKMPFVVLSGIDLSPIVIIFGLQFIDTLMMRSVMM</sequence>
<evidence type="ECO:0000256" key="1">
    <source>
        <dbReference type="SAM" id="Phobius"/>
    </source>
</evidence>
<keyword evidence="1" id="KW-0812">Transmembrane</keyword>
<proteinExistence type="predicted"/>
<gene>
    <name evidence="2" type="ORF">MNB_SV-12-110</name>
</gene>
<feature type="transmembrane region" description="Helical" evidence="1">
    <location>
        <begin position="61"/>
        <end position="81"/>
    </location>
</feature>
<dbReference type="Pfam" id="PF02325">
    <property type="entry name" value="CCB3_YggT"/>
    <property type="match status" value="1"/>
</dbReference>
<dbReference type="InterPro" id="IPR003425">
    <property type="entry name" value="CCB3/YggT"/>
</dbReference>
<name>A0A1W1CG61_9ZZZZ</name>
<keyword evidence="1" id="KW-1133">Transmembrane helix</keyword>
<protein>
    <submittedName>
        <fullName evidence="2">Integral membrane protein YggT, involved in response to extracytoplasmic stress (Osmotic shock)</fullName>
    </submittedName>
</protein>